<dbReference type="InterPro" id="IPR002549">
    <property type="entry name" value="AI-2E-like"/>
</dbReference>
<dbReference type="PANTHER" id="PTHR21716:SF4">
    <property type="entry name" value="TRANSMEMBRANE PROTEIN 245"/>
    <property type="match status" value="1"/>
</dbReference>
<comment type="similarity">
    <text evidence="2">Belongs to the autoinducer-2 exporter (AI-2E) (TC 2.A.86) family.</text>
</comment>
<evidence type="ECO:0000256" key="2">
    <source>
        <dbReference type="ARBA" id="ARBA00009773"/>
    </source>
</evidence>
<feature type="transmembrane region" description="Helical" evidence="6">
    <location>
        <begin position="12"/>
        <end position="29"/>
    </location>
</feature>
<dbReference type="Proteomes" id="UP000239388">
    <property type="component" value="Unassembled WGS sequence"/>
</dbReference>
<sequence>MESPRMTSPKMFSFWALLAIVGVAAFFTYRVMSIFLVPMFLAAILVVIFRPLHDWMLEKFKGRNALAAGATTAVILLIVLAPMIGIFSMAIKEMIDLVRSDDQPKAEVRLERLRSRLGLTIPNAPLFHELGEELDNLIETPPTGRSADAATALITQLRTDLDEYRQVLGESAIQEIEAAQGADLENREQLLTDAKAGQIDAVSEAIAKLPSPPAAADPILQRWRTMAEGIDMASAQLGEIIDAVNKEQLTPGDLIFSSRMEDVRTLLRRQMVEYLGGQPWAMFRLYANPGHREASRLQSLAIDRLETIVLPVTGAGASFVGGLVLGLGILILSLYYFFYDGPALISAAMRLSPLDDEYERQLIEEFASVSRAVVLATLLSALAQGLLAGIGFWFCGLESVFLLMFLTMTLAMVPFLGAASVWVPVSIWLVVAEERIAAGVGLAIYGVAVISLVDNIIKPFVLHGQSKLHPLLALLSVLGGVSALGPIGILVGPMLVAFMQVLLNMLRGELVKMGEAENAKEANLAKSS</sequence>
<evidence type="ECO:0000256" key="4">
    <source>
        <dbReference type="ARBA" id="ARBA00022989"/>
    </source>
</evidence>
<evidence type="ECO:0000256" key="5">
    <source>
        <dbReference type="ARBA" id="ARBA00023136"/>
    </source>
</evidence>
<dbReference type="AlphaFoldDB" id="A0A2S8G7V5"/>
<organism evidence="7 8">
    <name type="scientific">Blastopirellula marina</name>
    <dbReference type="NCBI Taxonomy" id="124"/>
    <lineage>
        <taxon>Bacteria</taxon>
        <taxon>Pseudomonadati</taxon>
        <taxon>Planctomycetota</taxon>
        <taxon>Planctomycetia</taxon>
        <taxon>Pirellulales</taxon>
        <taxon>Pirellulaceae</taxon>
        <taxon>Blastopirellula</taxon>
    </lineage>
</organism>
<dbReference type="Pfam" id="PF01594">
    <property type="entry name" value="AI-2E_transport"/>
    <property type="match status" value="1"/>
</dbReference>
<evidence type="ECO:0000313" key="8">
    <source>
        <dbReference type="Proteomes" id="UP000239388"/>
    </source>
</evidence>
<gene>
    <name evidence="7" type="ORF">C5Y98_06210</name>
</gene>
<feature type="transmembrane region" description="Helical" evidence="6">
    <location>
        <begin position="35"/>
        <end position="53"/>
    </location>
</feature>
<comment type="subcellular location">
    <subcellularLocation>
        <location evidence="1">Membrane</location>
        <topology evidence="1">Multi-pass membrane protein</topology>
    </subcellularLocation>
</comment>
<name>A0A2S8G7V5_9BACT</name>
<evidence type="ECO:0000256" key="3">
    <source>
        <dbReference type="ARBA" id="ARBA00022692"/>
    </source>
</evidence>
<protein>
    <submittedName>
        <fullName evidence="7">Permease</fullName>
    </submittedName>
</protein>
<dbReference type="EMBL" id="PUIB01000009">
    <property type="protein sequence ID" value="PQO40194.1"/>
    <property type="molecule type" value="Genomic_DNA"/>
</dbReference>
<proteinExistence type="inferred from homology"/>
<evidence type="ECO:0000256" key="6">
    <source>
        <dbReference type="SAM" id="Phobius"/>
    </source>
</evidence>
<dbReference type="GO" id="GO:0016020">
    <property type="term" value="C:membrane"/>
    <property type="evidence" value="ECO:0007669"/>
    <property type="project" value="UniProtKB-SubCell"/>
</dbReference>
<dbReference type="PANTHER" id="PTHR21716">
    <property type="entry name" value="TRANSMEMBRANE PROTEIN"/>
    <property type="match status" value="1"/>
</dbReference>
<comment type="caution">
    <text evidence="7">The sequence shown here is derived from an EMBL/GenBank/DDBJ whole genome shotgun (WGS) entry which is preliminary data.</text>
</comment>
<accession>A0A2S8G7V5</accession>
<feature type="transmembrane region" description="Helical" evidence="6">
    <location>
        <begin position="477"/>
        <end position="503"/>
    </location>
</feature>
<evidence type="ECO:0000313" key="7">
    <source>
        <dbReference type="EMBL" id="PQO40194.1"/>
    </source>
</evidence>
<keyword evidence="5 6" id="KW-0472">Membrane</keyword>
<feature type="transmembrane region" description="Helical" evidence="6">
    <location>
        <begin position="319"/>
        <end position="339"/>
    </location>
</feature>
<feature type="transmembrane region" description="Helical" evidence="6">
    <location>
        <begin position="65"/>
        <end position="91"/>
    </location>
</feature>
<keyword evidence="3 6" id="KW-0812">Transmembrane</keyword>
<keyword evidence="4 6" id="KW-1133">Transmembrane helix</keyword>
<feature type="transmembrane region" description="Helical" evidence="6">
    <location>
        <begin position="436"/>
        <end position="457"/>
    </location>
</feature>
<feature type="transmembrane region" description="Helical" evidence="6">
    <location>
        <begin position="400"/>
        <end position="429"/>
    </location>
</feature>
<feature type="transmembrane region" description="Helical" evidence="6">
    <location>
        <begin position="372"/>
        <end position="394"/>
    </location>
</feature>
<evidence type="ECO:0000256" key="1">
    <source>
        <dbReference type="ARBA" id="ARBA00004141"/>
    </source>
</evidence>
<reference evidence="7 8" key="1">
    <citation type="submission" date="2018-02" db="EMBL/GenBank/DDBJ databases">
        <title>Comparative genomes isolates from brazilian mangrove.</title>
        <authorList>
            <person name="Araujo J.E."/>
            <person name="Taketani R.G."/>
            <person name="Silva M.C.P."/>
            <person name="Loureco M.V."/>
            <person name="Andreote F.D."/>
        </authorList>
    </citation>
    <scope>NUCLEOTIDE SEQUENCE [LARGE SCALE GENOMIC DNA]</scope>
    <source>
        <strain evidence="7 8">NAP PRIS-MGV</strain>
    </source>
</reference>